<name>A0AAV7JJZ5_9METZ</name>
<evidence type="ECO:0000313" key="1">
    <source>
        <dbReference type="EMBL" id="KAI6649013.1"/>
    </source>
</evidence>
<keyword evidence="2" id="KW-1185">Reference proteome</keyword>
<dbReference type="EMBL" id="JAKMXF010000323">
    <property type="protein sequence ID" value="KAI6649013.1"/>
    <property type="molecule type" value="Genomic_DNA"/>
</dbReference>
<accession>A0AAV7JJZ5</accession>
<evidence type="ECO:0000313" key="2">
    <source>
        <dbReference type="Proteomes" id="UP001165289"/>
    </source>
</evidence>
<sequence>MFTRVRSRLLRTNNSVEGWHNDFKSGITCSHTSFVKLLMHLQREQSLQEATLARWETGEVPRTSKHSESRNFRILRLVEDYENRENLTYLRGMAHNFDFYYEHYTYFISTLHALY</sequence>
<dbReference type="Proteomes" id="UP001165289">
    <property type="component" value="Unassembled WGS sequence"/>
</dbReference>
<organism evidence="1 2">
    <name type="scientific">Oopsacas minuta</name>
    <dbReference type="NCBI Taxonomy" id="111878"/>
    <lineage>
        <taxon>Eukaryota</taxon>
        <taxon>Metazoa</taxon>
        <taxon>Porifera</taxon>
        <taxon>Hexactinellida</taxon>
        <taxon>Hexasterophora</taxon>
        <taxon>Lyssacinosida</taxon>
        <taxon>Leucopsacidae</taxon>
        <taxon>Oopsacas</taxon>
    </lineage>
</organism>
<reference evidence="1 2" key="1">
    <citation type="journal article" date="2023" name="BMC Biol.">
        <title>The compact genome of the sponge Oopsacas minuta (Hexactinellida) is lacking key metazoan core genes.</title>
        <authorList>
            <person name="Santini S."/>
            <person name="Schenkelaars Q."/>
            <person name="Jourda C."/>
            <person name="Duchesne M."/>
            <person name="Belahbib H."/>
            <person name="Rocher C."/>
            <person name="Selva M."/>
            <person name="Riesgo A."/>
            <person name="Vervoort M."/>
            <person name="Leys S.P."/>
            <person name="Kodjabachian L."/>
            <person name="Le Bivic A."/>
            <person name="Borchiellini C."/>
            <person name="Claverie J.M."/>
            <person name="Renard E."/>
        </authorList>
    </citation>
    <scope>NUCLEOTIDE SEQUENCE [LARGE SCALE GENOMIC DNA]</scope>
    <source>
        <strain evidence="1">SPO-2</strain>
    </source>
</reference>
<proteinExistence type="predicted"/>
<comment type="caution">
    <text evidence="1">The sequence shown here is derived from an EMBL/GenBank/DDBJ whole genome shotgun (WGS) entry which is preliminary data.</text>
</comment>
<dbReference type="AlphaFoldDB" id="A0AAV7JJZ5"/>
<gene>
    <name evidence="1" type="ORF">LOD99_6896</name>
</gene>
<protein>
    <submittedName>
        <fullName evidence="1">Uncharacterized protein</fullName>
    </submittedName>
</protein>